<dbReference type="RefSeq" id="WP_201849891.1">
    <property type="nucleotide sequence ID" value="NZ_JAERRG010000003.1"/>
</dbReference>
<dbReference type="Pfam" id="PF12802">
    <property type="entry name" value="MarR_2"/>
    <property type="match status" value="1"/>
</dbReference>
<dbReference type="InterPro" id="IPR036388">
    <property type="entry name" value="WH-like_DNA-bd_sf"/>
</dbReference>
<keyword evidence="4" id="KW-1185">Reference proteome</keyword>
<reference evidence="3 4" key="1">
    <citation type="submission" date="2021-01" db="EMBL/GenBank/DDBJ databases">
        <title>WGS of actinomycetes isolated from Thailand.</title>
        <authorList>
            <person name="Thawai C."/>
        </authorList>
    </citation>
    <scope>NUCLEOTIDE SEQUENCE [LARGE SCALE GENOMIC DNA]</scope>
    <source>
        <strain evidence="3 4">CA3R110</strain>
    </source>
</reference>
<gene>
    <name evidence="3" type="ORF">JK364_10295</name>
</gene>
<evidence type="ECO:0000313" key="3">
    <source>
        <dbReference type="EMBL" id="MBL1112782.1"/>
    </source>
</evidence>
<organism evidence="3 4">
    <name type="scientific">Streptomyces endocoffeicus</name>
    <dbReference type="NCBI Taxonomy" id="2898945"/>
    <lineage>
        <taxon>Bacteria</taxon>
        <taxon>Bacillati</taxon>
        <taxon>Actinomycetota</taxon>
        <taxon>Actinomycetes</taxon>
        <taxon>Kitasatosporales</taxon>
        <taxon>Streptomycetaceae</taxon>
        <taxon>Streptomyces</taxon>
    </lineage>
</organism>
<dbReference type="SMART" id="SM00347">
    <property type="entry name" value="HTH_MARR"/>
    <property type="match status" value="1"/>
</dbReference>
<dbReference type="SUPFAM" id="SSF46785">
    <property type="entry name" value="Winged helix' DNA-binding domain"/>
    <property type="match status" value="1"/>
</dbReference>
<dbReference type="InterPro" id="IPR036390">
    <property type="entry name" value="WH_DNA-bd_sf"/>
</dbReference>
<sequence>MTAQPPPTSTAFLLAALGRRTRQDVERALKPTGYTLRHLAALGHLTGEPGMSYSELGRRAGITAQSAQATVRQLEERGAVERRTDPGRGRTAELHVTATGQDLLRAGRDAYAEVDAALERVLGKQRRQDLTGLLLSALSGGSSGRDER</sequence>
<feature type="compositionally biased region" description="Basic and acidic residues" evidence="1">
    <location>
        <begin position="73"/>
        <end position="93"/>
    </location>
</feature>
<evidence type="ECO:0000313" key="4">
    <source>
        <dbReference type="Proteomes" id="UP000621510"/>
    </source>
</evidence>
<dbReference type="Proteomes" id="UP000621510">
    <property type="component" value="Unassembled WGS sequence"/>
</dbReference>
<evidence type="ECO:0000259" key="2">
    <source>
        <dbReference type="PROSITE" id="PS50995"/>
    </source>
</evidence>
<dbReference type="PANTHER" id="PTHR33164:SF103">
    <property type="entry name" value="REGULATORY PROTEIN MARR"/>
    <property type="match status" value="1"/>
</dbReference>
<evidence type="ECO:0000256" key="1">
    <source>
        <dbReference type="SAM" id="MobiDB-lite"/>
    </source>
</evidence>
<dbReference type="PROSITE" id="PS50995">
    <property type="entry name" value="HTH_MARR_2"/>
    <property type="match status" value="1"/>
</dbReference>
<dbReference type="Gene3D" id="1.10.10.10">
    <property type="entry name" value="Winged helix-like DNA-binding domain superfamily/Winged helix DNA-binding domain"/>
    <property type="match status" value="1"/>
</dbReference>
<dbReference type="PANTHER" id="PTHR33164">
    <property type="entry name" value="TRANSCRIPTIONAL REGULATOR, MARR FAMILY"/>
    <property type="match status" value="1"/>
</dbReference>
<dbReference type="InterPro" id="IPR039422">
    <property type="entry name" value="MarR/SlyA-like"/>
</dbReference>
<dbReference type="InterPro" id="IPR000835">
    <property type="entry name" value="HTH_MarR-typ"/>
</dbReference>
<accession>A0ABS1PK57</accession>
<proteinExistence type="predicted"/>
<feature type="region of interest" description="Disordered" evidence="1">
    <location>
        <begin position="70"/>
        <end position="96"/>
    </location>
</feature>
<dbReference type="EMBL" id="JAERRG010000003">
    <property type="protein sequence ID" value="MBL1112782.1"/>
    <property type="molecule type" value="Genomic_DNA"/>
</dbReference>
<protein>
    <submittedName>
        <fullName evidence="3">Winged helix-turn-helix transcriptional regulator</fullName>
    </submittedName>
</protein>
<name>A0ABS1PK57_9ACTN</name>
<feature type="domain" description="HTH marR-type" evidence="2">
    <location>
        <begin position="7"/>
        <end position="139"/>
    </location>
</feature>
<comment type="caution">
    <text evidence="3">The sequence shown here is derived from an EMBL/GenBank/DDBJ whole genome shotgun (WGS) entry which is preliminary data.</text>
</comment>